<evidence type="ECO:0000313" key="1">
    <source>
        <dbReference type="EMBL" id="SVE10810.1"/>
    </source>
</evidence>
<accession>A0A383ATF4</accession>
<protein>
    <submittedName>
        <fullName evidence="1">Uncharacterized protein</fullName>
    </submittedName>
</protein>
<proteinExistence type="predicted"/>
<organism evidence="1">
    <name type="scientific">marine metagenome</name>
    <dbReference type="NCBI Taxonomy" id="408172"/>
    <lineage>
        <taxon>unclassified sequences</taxon>
        <taxon>metagenomes</taxon>
        <taxon>ecological metagenomes</taxon>
    </lineage>
</organism>
<sequence length="27" mass="3138">MYIKEYADIQIALDQLNDPADPVIFLQ</sequence>
<dbReference type="EMBL" id="UINC01194632">
    <property type="protein sequence ID" value="SVE10810.1"/>
    <property type="molecule type" value="Genomic_DNA"/>
</dbReference>
<reference evidence="1" key="1">
    <citation type="submission" date="2018-05" db="EMBL/GenBank/DDBJ databases">
        <authorList>
            <person name="Lanie J.A."/>
            <person name="Ng W.-L."/>
            <person name="Kazmierczak K.M."/>
            <person name="Andrzejewski T.M."/>
            <person name="Davidsen T.M."/>
            <person name="Wayne K.J."/>
            <person name="Tettelin H."/>
            <person name="Glass J.I."/>
            <person name="Rusch D."/>
            <person name="Podicherti R."/>
            <person name="Tsui H.-C.T."/>
            <person name="Winkler M.E."/>
        </authorList>
    </citation>
    <scope>NUCLEOTIDE SEQUENCE</scope>
</reference>
<name>A0A383ATF4_9ZZZZ</name>
<dbReference type="AlphaFoldDB" id="A0A383ATF4"/>
<gene>
    <name evidence="1" type="ORF">METZ01_LOCUS463664</name>
</gene>